<protein>
    <submittedName>
        <fullName evidence="2">Uncharacterized protein</fullName>
    </submittedName>
</protein>
<organism evidence="2 3">
    <name type="scientific">Polarella glacialis</name>
    <name type="common">Dinoflagellate</name>
    <dbReference type="NCBI Taxonomy" id="89957"/>
    <lineage>
        <taxon>Eukaryota</taxon>
        <taxon>Sar</taxon>
        <taxon>Alveolata</taxon>
        <taxon>Dinophyceae</taxon>
        <taxon>Suessiales</taxon>
        <taxon>Suessiaceae</taxon>
        <taxon>Polarella</taxon>
    </lineage>
</organism>
<sequence>EQQCIVTWGNVRHGGNSSAVAPLLTEGVVHVCGSAGAFAAIKANGSVVTWGFSGHGGNSSAVAGLLTEGVVQVCGNDNAFAAIKANGSVVTWGNANLGGNSFAVAPLLGEGVVQVSGTGSAFAAIKANGSVVAWGFAGQGGDSSAVAELLTEGIVQVSGTGRAFASIKANGSVVTWGDIDDGSNSSAVAALLSEGVVHVCGTGTAFAAIRANGSVVTWGNGNLGGNSAAVAPLLTEGVVQVCGTGSAFAAIKANGSVVTWGDADRGGNSSVVASLLSEGALAWEFVEVLAETTLQANGSVVTWGKAEFGGNSLAVAALLTEGVVHVCGSAGAFAAIKANGGSVVSWGDIDNGGNSSVVAPLLTEGVVHVCRSARAFAAIKVNGSVVTWGNASLSGNSSAVAALLSEGVVQVCGSDYAFAAIKANGSVVTWGNADFGGNSSVVAALLSEGVVHVCGSDYAFAAIKANGSVVTSGHADFGGNSSVVAALLTEGVVHVCGSGTAFAAIKANGSVVTWGNAGHGGNSSAVAPFLKERVVQVCGSAGAFAAIKANGCVVTWGDADRGGNSSVVAPLLMDGVVQVCGTIGAFAAIKANGSVVTWGRADCGGNSSAVAGLLTEGVVQVCGTGTAFAAMKANGSVVTWGDAVQGGDSSAVAALLSVGEPKLSRYLLDDPSGTVYKPSGCKTIPAKSRAMSIFTAEIIEAIRAIKDDETLAINLKRNKIFDILDENKLGCIEKVRIADLACHPSNRGGQMPNAHDVHVKGAAMVKTGCDLTKLVEACCIEFSNEPNKKAEQLNSNVMLIKHSGGMLAELEGRERKMTLATSHMVAFCRALVAGCKTTQVQLTSDGEHLSLSHILAGTSNVEQHPLHVMCYEGIVMRVLPAELEELFPDVCVMIQQSYNSSHTITKPPNEMETAATIAYYYETLLKMGQKPTLEQAVKNAGASMPQCLSYLPALAHWVANYAGGDSFPMVHFLEKYSPMFGESLVIGEAFLTAASFAEFKYLERSTTAPFLRAACIATQLTANRSEDGVAKLLVRTDIDRLKSQKMGTKVSEAEAVMAAAWQVLQRAQAKGHASLDAISSLFANEISSKFNLGEPSLQVARERPSAASALQEVKSLDECCDPAKLALSKIKLNMGDFCNRREHGNKIFVFASIAATHGIFTHSPLFKQLNQDLADEIVSVDLNQLRDWKLFKGVLKLYPVGTVSRIKQVDGASADAKIPKHLVITIKHKKGPGQLFMVSSPKNSVDHINATFQWGSAISPYHWLKAISTEKDANMEIHAMCIKDEHRSMHWHCARNNTVIEKHVQLTFFRPDTPAIVASTAKKAFRSVLVIVSVSMELEIAHRVSLAINGGTPVLIPDSLIIAVGEKSYLKLAGSNHAIVKLILDGMVFDEAIPHQPSVSESIGLLTMKEDRNRLSEPQEHSAASDLFGDIMVANQTRSSRQLQKKARVQIKTHGAVTLTVGETTIEVLAAQKKKDEDLCILLDKNMLTAAFEYIRSEGISFLQPKRPYARKITSDHLESKPAEDPAASVEVTRLHRRSRNPRTLHPQPAIVDYPAQISQLSVARTIRKFGRVGFDWKETKALCVEWRDSPSTRHKLSRFACCKAVVGMWRKAPMFFPPGSDTPLWLKQPTVAEPGGHQVHLEGASLLFFTGSVWLFVEPAWGEGQSRIMGMATGLSPNNMSDLFLGMGSLESNLESNLRQIIEILSPSEWWVRFNASLMLEIEHMKEQILLLQKSIDESRSSASTDVPPGFAAPRPKTQVRPMIEPVQESATESVQELLEEPVEEPVPESATESVQELVAEPVEEPMEEPSAKRRKPEPPSTPPPSNLLPRGGWARAGWMNKCVALLGALHRNDMQGVEYLVETFSRRNAVAPVLQKHLERLQRTMGTMSVVDLVKEICDVSKLMSVRHPLGDQDAMAAAMVAGLRSKIGAIKQLKAAEGMDLYSSVNATALSAEFKAKLTATIDQVLTANLQTSATSLHSMPQTLSTPYYYLTTLDWQQLEGEVDYRSGLHVVARRLRLLGFKSMHEQTKKWFTSVMVHLLVDKTKQIPEPNWVYKLSQDLAQAFDSCATRSSNNLCAPLVYPSKPEELGEEWLKLAYGDERPIAKDLPKLHIFSNHVPIRSTSKLLKKTSGSFSSESQSVGRNMLQALADELRSHRGLSELLQPDRASRINIDYFGSQSRPSEATAGSQGEVVPCQAGQANTGSQGAMVSFLAGQANTRSEVPTASVGQADGTVVLAIQFQPTQKRCLRVPLGQEESKVLPIAVEESRTSEPSLEDLEEKAFEQIGQSKCVKKRPAGKCEPKTAVSEPKNNDGKKLGCPRCRGSINGRDTCKKPSYRGVVLHGKAAWEKHVKSQQKKKTRLNQLRRSVPYVSQSALAAILLDVKEKGVPELHQRKAMQEATSCELAKLDAYGPLIQTVNGILKSGDTVPVLLVNPLSYIHAAVHQGGPYTELMMDTHRRCPSSPGSPWQLIVYSDEVVPGNVLAARNERKIWAIYGSFMQHGQVFLQKESAWMVLLCKRTSSVDALDGGISQLVAMVLKMIFCNKFCTPQLSGMNLVLPGGEHLRIWLRLGMFLQDGAAHKYVLGIKGDSGSKFCMLCKNDFKIKQDDDDSEEDVPFTALKHKDMLLASDEEVLSSVDRLAARKGTCSKAIFAMRERACGFNRQPNGLLLRQELRDAGILQPVSQFCHDYMHGTCSNGTLTVAIFALCTSLSAAGLKVWSLLAEWIDLHKLPECFSKNYLAELFSPKKVKSYLTVKKFKCQASEALCLYPMIAHFVRRVPLKRGLCILQCKAFLAMADVVDLLQSIAVGVVEPQQLLQAVEAALACFIAADWGHYMIKKFRWLLRLPDHLRKFNMLPACWCLERKHKPVNRYANPQYNTIYFERSILLEVLSHDLAVLKQPGLFDVSVGLVTPHNASSRLRTFVSETLDIELQPSECLTCTCTRMVPAGACSRRDFVLLKNLDDGPQPWDACEVWVHLYVKGDKISLVCMMKLLNYSSEMASATWQRNQATMFVQTADILCCLTYTKDKNDQANGCVVTWGAARHGGDSSAVAPLLAEGIVQVCGNSGAFAAIKANGSVLTWGDAGAGGNSSTVAPLLAEGVVQVFGNIGAFAAIKANGCVVTWGIAFCGGDSSAVAELLAEGVVHGVVQVCGSGGAFAAIKANGSVVTWGNAPFGGNSSAVAGLLAGVVQVCGTGTAFAAIKANGSVVTWGNTVQGGNSSAVAPRLSEGVVQVCGNGGAFAAIKANGSVLTWGDAGAGGNSSAVAPLLAEGVVQVC</sequence>
<feature type="non-terminal residue" evidence="2">
    <location>
        <position position="3280"/>
    </location>
</feature>
<feature type="region of interest" description="Disordered" evidence="1">
    <location>
        <begin position="1741"/>
        <end position="1831"/>
    </location>
</feature>
<dbReference type="Proteomes" id="UP000654075">
    <property type="component" value="Unassembled WGS sequence"/>
</dbReference>
<gene>
    <name evidence="2" type="ORF">PGLA1383_LOCUS13863</name>
</gene>
<dbReference type="OrthoDB" id="442000at2759"/>
<dbReference type="InterPro" id="IPR051553">
    <property type="entry name" value="Ran_GTPase-activating"/>
</dbReference>
<keyword evidence="3" id="KW-1185">Reference proteome</keyword>
<dbReference type="Gene3D" id="2.130.10.30">
    <property type="entry name" value="Regulator of chromosome condensation 1/beta-lactamase-inhibitor protein II"/>
    <property type="match status" value="5"/>
</dbReference>
<comment type="caution">
    <text evidence="2">The sequence shown here is derived from an EMBL/GenBank/DDBJ whole genome shotgun (WGS) entry which is preliminary data.</text>
</comment>
<reference evidence="2" key="1">
    <citation type="submission" date="2021-02" db="EMBL/GenBank/DDBJ databases">
        <authorList>
            <person name="Dougan E. K."/>
            <person name="Rhodes N."/>
            <person name="Thang M."/>
            <person name="Chan C."/>
        </authorList>
    </citation>
    <scope>NUCLEOTIDE SEQUENCE</scope>
</reference>
<evidence type="ECO:0000256" key="1">
    <source>
        <dbReference type="SAM" id="MobiDB-lite"/>
    </source>
</evidence>
<dbReference type="PANTHER" id="PTHR45982:SF1">
    <property type="entry name" value="REGULATOR OF CHROMOSOME CONDENSATION"/>
    <property type="match status" value="1"/>
</dbReference>
<accession>A0A813E8T8</accession>
<proteinExistence type="predicted"/>
<evidence type="ECO:0000313" key="2">
    <source>
        <dbReference type="EMBL" id="CAE8595350.1"/>
    </source>
</evidence>
<feature type="compositionally biased region" description="Acidic residues" evidence="1">
    <location>
        <begin position="1779"/>
        <end position="1788"/>
    </location>
</feature>
<dbReference type="InterPro" id="IPR009091">
    <property type="entry name" value="RCC1/BLIP-II"/>
</dbReference>
<dbReference type="EMBL" id="CAJNNV010007782">
    <property type="protein sequence ID" value="CAE8595350.1"/>
    <property type="molecule type" value="Genomic_DNA"/>
</dbReference>
<feature type="compositionally biased region" description="Basic and acidic residues" evidence="1">
    <location>
        <begin position="1515"/>
        <end position="1524"/>
    </location>
</feature>
<evidence type="ECO:0000313" key="3">
    <source>
        <dbReference type="Proteomes" id="UP000654075"/>
    </source>
</evidence>
<name>A0A813E8T8_POLGL</name>
<feature type="region of interest" description="Disordered" evidence="1">
    <location>
        <begin position="1515"/>
        <end position="1548"/>
    </location>
</feature>
<dbReference type="SUPFAM" id="SSF50985">
    <property type="entry name" value="RCC1/BLIP-II"/>
    <property type="match status" value="4"/>
</dbReference>
<dbReference type="PANTHER" id="PTHR45982">
    <property type="entry name" value="REGULATOR OF CHROMOSOME CONDENSATION"/>
    <property type="match status" value="1"/>
</dbReference>